<evidence type="ECO:0000313" key="1">
    <source>
        <dbReference type="EMBL" id="AOO88649.1"/>
    </source>
</evidence>
<reference evidence="1" key="2">
    <citation type="journal article" date="2016" name="Front. Microbiol.">
        <title>The Regulatory Protein RosR Affects Rhizobium leguminosarum bv. trifolii Protein Profiles, Cell Surface Properties, and Symbiosis with Clover.</title>
        <authorList>
            <person name="Rachwal K."/>
            <person name="Boguszewska A."/>
            <person name="Kopcinska J."/>
            <person name="Karas M."/>
            <person name="Tchorzewski M."/>
            <person name="Janczarek M."/>
        </authorList>
    </citation>
    <scope>NUCLEOTIDE SEQUENCE</scope>
    <source>
        <strain evidence="1">Rt24.2</strain>
    </source>
</reference>
<dbReference type="RefSeq" id="WP_018241861.1">
    <property type="nucleotide sequence ID" value="NZ_CP050085.1"/>
</dbReference>
<dbReference type="AlphaFoldDB" id="A0A1B8RHC6"/>
<protein>
    <submittedName>
        <fullName evidence="1">Uncharacterized protein</fullName>
    </submittedName>
</protein>
<organism evidence="1">
    <name type="scientific">Rhizobium leguminosarum bv. trifolii</name>
    <dbReference type="NCBI Taxonomy" id="386"/>
    <lineage>
        <taxon>Bacteria</taxon>
        <taxon>Pseudomonadati</taxon>
        <taxon>Pseudomonadota</taxon>
        <taxon>Alphaproteobacteria</taxon>
        <taxon>Hyphomicrobiales</taxon>
        <taxon>Rhizobiaceae</taxon>
        <taxon>Rhizobium/Agrobacterium group</taxon>
        <taxon>Rhizobium</taxon>
    </lineage>
</organism>
<dbReference type="InterPro" id="IPR019207">
    <property type="entry name" value="DUF2092"/>
</dbReference>
<accession>A0A1B8RHC6</accession>
<dbReference type="EMBL" id="KX486285">
    <property type="protein sequence ID" value="AOO88649.1"/>
    <property type="molecule type" value="Genomic_DNA"/>
</dbReference>
<proteinExistence type="predicted"/>
<dbReference type="Pfam" id="PF09865">
    <property type="entry name" value="DUF2092"/>
    <property type="match status" value="1"/>
</dbReference>
<sequence length="268" mass="29774">MVKLSCKHCLTANWRSSVALALAVTLISPLAARAEEPDARKLVKAMSDYLSAQKAISFAYDTNFEIVTTEHQKLLLASSGKVEMGRPDKLRVTRTGGFADVEMTFDGKTATVLGKHLNLYTQADLPGTIDHLVDEMRDKLHRPVPGADLLLPNVYDELMRDVVDVKDLGSGVIGGVECDHLAFRTKELDWQLWIAQGEKPYPCRYVITATQVDLGPQYSIQISDWKTGTDVVAEDYSFKNTTDAKKVELEKLVDIDELPDRFAKGDSK</sequence>
<dbReference type="GeneID" id="61423731"/>
<dbReference type="SUPFAM" id="SSF89392">
    <property type="entry name" value="Prokaryotic lipoproteins and lipoprotein localization factors"/>
    <property type="match status" value="1"/>
</dbReference>
<dbReference type="PIRSF" id="PIRSF012443">
    <property type="entry name" value="UCP012443"/>
    <property type="match status" value="1"/>
</dbReference>
<reference evidence="1" key="1">
    <citation type="journal article" date="2015" name="BMC Genomics">
        <title>Transcriptome profiling of a Rhizobium leguminosarum bv. trifolii rosR mutant reveals the role of the transcriptional regulator RosR in motility, synthesis of cell-surface components, and other cellular processes.</title>
        <authorList>
            <person name="Rachwal K."/>
            <person name="Matczynska E."/>
            <person name="Janczarek M."/>
        </authorList>
    </citation>
    <scope>NUCLEOTIDE SEQUENCE</scope>
    <source>
        <strain evidence="1">Rt24.2</strain>
    </source>
</reference>
<dbReference type="InterPro" id="IPR029046">
    <property type="entry name" value="LolA/LolB/LppX"/>
</dbReference>
<name>A0A1B8RHC6_RHILT</name>